<evidence type="ECO:0000256" key="5">
    <source>
        <dbReference type="ARBA" id="ARBA00022856"/>
    </source>
</evidence>
<evidence type="ECO:0000256" key="8">
    <source>
        <dbReference type="ARBA" id="ARBA00023136"/>
    </source>
</evidence>
<evidence type="ECO:0000256" key="6">
    <source>
        <dbReference type="ARBA" id="ARBA00022927"/>
    </source>
</evidence>
<feature type="transmembrane region" description="Helical" evidence="9">
    <location>
        <begin position="87"/>
        <end position="110"/>
    </location>
</feature>
<evidence type="ECO:0000256" key="7">
    <source>
        <dbReference type="ARBA" id="ARBA00022989"/>
    </source>
</evidence>
<keyword evidence="3" id="KW-0813">Transport</keyword>
<name>A0A3A2ZFN1_9EURO</name>
<dbReference type="STRING" id="2070753.A0A3A2ZFN1"/>
<keyword evidence="6" id="KW-0653">Protein transport</keyword>
<feature type="transmembrane region" description="Helical" evidence="9">
    <location>
        <begin position="61"/>
        <end position="81"/>
    </location>
</feature>
<keyword evidence="5" id="KW-0571">Peptide transport</keyword>
<dbReference type="OrthoDB" id="9986677at2759"/>
<dbReference type="InterPro" id="IPR004813">
    <property type="entry name" value="OPT"/>
</dbReference>
<comment type="similarity">
    <text evidence="2">Belongs to the oligopeptide OPT transporter family.</text>
</comment>
<dbReference type="AlphaFoldDB" id="A0A3A2ZFN1"/>
<dbReference type="GO" id="GO:0035673">
    <property type="term" value="F:oligopeptide transmembrane transporter activity"/>
    <property type="evidence" value="ECO:0007669"/>
    <property type="project" value="InterPro"/>
</dbReference>
<gene>
    <name evidence="10" type="ORF">PHISCL_09540</name>
</gene>
<sequence>MFLAPTFALNYGLSFAALTAAIMHVILFHRKEIWYQFKNSRDQEPDIHLRLMKNYKEAPEWWYGALFLISIAFGLASVLGYDSQLPWWAFFVSVIIAVVFVLPTCIILGITNVTLSLNVLSPFLAGFMIPGKPIGVMVFKVFSTITLGQA</sequence>
<dbReference type="GO" id="GO:0015031">
    <property type="term" value="P:protein transport"/>
    <property type="evidence" value="ECO:0007669"/>
    <property type="project" value="UniProtKB-KW"/>
</dbReference>
<evidence type="ECO:0000256" key="4">
    <source>
        <dbReference type="ARBA" id="ARBA00022692"/>
    </source>
</evidence>
<proteinExistence type="inferred from homology"/>
<evidence type="ECO:0000256" key="9">
    <source>
        <dbReference type="SAM" id="Phobius"/>
    </source>
</evidence>
<organism evidence="10 11">
    <name type="scientific">Aspergillus sclerotialis</name>
    <dbReference type="NCBI Taxonomy" id="2070753"/>
    <lineage>
        <taxon>Eukaryota</taxon>
        <taxon>Fungi</taxon>
        <taxon>Dikarya</taxon>
        <taxon>Ascomycota</taxon>
        <taxon>Pezizomycotina</taxon>
        <taxon>Eurotiomycetes</taxon>
        <taxon>Eurotiomycetidae</taxon>
        <taxon>Eurotiales</taxon>
        <taxon>Aspergillaceae</taxon>
        <taxon>Aspergillus</taxon>
        <taxon>Aspergillus subgen. Polypaecilum</taxon>
    </lineage>
</organism>
<accession>A0A3A2ZFN1</accession>
<dbReference type="Pfam" id="PF03169">
    <property type="entry name" value="OPT"/>
    <property type="match status" value="1"/>
</dbReference>
<evidence type="ECO:0000256" key="3">
    <source>
        <dbReference type="ARBA" id="ARBA00022448"/>
    </source>
</evidence>
<dbReference type="EMBL" id="MVGC01000619">
    <property type="protein sequence ID" value="RJE18124.1"/>
    <property type="molecule type" value="Genomic_DNA"/>
</dbReference>
<dbReference type="InterPro" id="IPR004648">
    <property type="entry name" value="Oligpept_transpt"/>
</dbReference>
<evidence type="ECO:0000313" key="10">
    <source>
        <dbReference type="EMBL" id="RJE18124.1"/>
    </source>
</evidence>
<dbReference type="Proteomes" id="UP000266188">
    <property type="component" value="Unassembled WGS sequence"/>
</dbReference>
<comment type="subcellular location">
    <subcellularLocation>
        <location evidence="1">Membrane</location>
        <topology evidence="1">Multi-pass membrane protein</topology>
    </subcellularLocation>
</comment>
<evidence type="ECO:0000256" key="1">
    <source>
        <dbReference type="ARBA" id="ARBA00004141"/>
    </source>
</evidence>
<dbReference type="GO" id="GO:0016020">
    <property type="term" value="C:membrane"/>
    <property type="evidence" value="ECO:0007669"/>
    <property type="project" value="UniProtKB-SubCell"/>
</dbReference>
<keyword evidence="8 9" id="KW-0472">Membrane</keyword>
<keyword evidence="11" id="KW-1185">Reference proteome</keyword>
<keyword evidence="7 9" id="KW-1133">Transmembrane helix</keyword>
<feature type="transmembrane region" description="Helical" evidence="9">
    <location>
        <begin position="6"/>
        <end position="28"/>
    </location>
</feature>
<protein>
    <submittedName>
        <fullName evidence="10">Oligopeptide transporter</fullName>
    </submittedName>
</protein>
<comment type="caution">
    <text evidence="10">The sequence shown here is derived from an EMBL/GenBank/DDBJ whole genome shotgun (WGS) entry which is preliminary data.</text>
</comment>
<evidence type="ECO:0000313" key="11">
    <source>
        <dbReference type="Proteomes" id="UP000266188"/>
    </source>
</evidence>
<evidence type="ECO:0000256" key="2">
    <source>
        <dbReference type="ARBA" id="ARBA00008807"/>
    </source>
</evidence>
<keyword evidence="4 9" id="KW-0812">Transmembrane</keyword>
<dbReference type="PANTHER" id="PTHR22601">
    <property type="entry name" value="ISP4 LIKE PROTEIN"/>
    <property type="match status" value="1"/>
</dbReference>
<reference evidence="11" key="1">
    <citation type="submission" date="2017-02" db="EMBL/GenBank/DDBJ databases">
        <authorList>
            <person name="Tafer H."/>
            <person name="Lopandic K."/>
        </authorList>
    </citation>
    <scope>NUCLEOTIDE SEQUENCE [LARGE SCALE GENOMIC DNA]</scope>
    <source>
        <strain evidence="11">CBS 366.77</strain>
    </source>
</reference>